<comment type="caution">
    <text evidence="2">The sequence shown here is derived from an EMBL/GenBank/DDBJ whole genome shotgun (WGS) entry which is preliminary data.</text>
</comment>
<protein>
    <recommendedName>
        <fullName evidence="4">TNase-like domain-containing protein</fullName>
    </recommendedName>
</protein>
<feature type="region of interest" description="Disordered" evidence="1">
    <location>
        <begin position="251"/>
        <end position="296"/>
    </location>
</feature>
<dbReference type="RefSeq" id="WP_080921360.1">
    <property type="nucleotide sequence ID" value="NZ_MDET01000056.1"/>
</dbReference>
<dbReference type="STRING" id="1873176.BFN67_07060"/>
<keyword evidence="3" id="KW-1185">Reference proteome</keyword>
<evidence type="ECO:0000313" key="2">
    <source>
        <dbReference type="EMBL" id="OQM73670.1"/>
    </source>
</evidence>
<proteinExistence type="predicted"/>
<accession>A0A1V8RKE0</accession>
<evidence type="ECO:0008006" key="4">
    <source>
        <dbReference type="Google" id="ProtNLM"/>
    </source>
</evidence>
<name>A0A1V8RKE0_9HYPH</name>
<sequence>MRALHGGLAAGLLLVMAAAVMTGGRSVVQRDSSVAVEPIAAEDLPDVMPPVDAPYDDLPAVVAEPARRSADYTKATPPARTIDPEITAPPALQGAPLERIAPRAPLSTLSLATPPDPVDPADLTGGPLFRPVAKAAGVIEVKGQLLTISGIEVVRPDETCTDRAGKVWHCGARASTAFQGFMRGRALTCTEPDKGDGMQCRIGKRDIGKWLVENGWARALPASPYAEAGRKAQEAGKGVFGVAPNLSGLPSASPLPADLSAPASDDPILDLSGTAAMPPVGSETKPLPGFPPAPGE</sequence>
<dbReference type="InterPro" id="IPR035437">
    <property type="entry name" value="SNase_OB-fold_sf"/>
</dbReference>
<dbReference type="EMBL" id="MDET01000056">
    <property type="protein sequence ID" value="OQM73670.1"/>
    <property type="molecule type" value="Genomic_DNA"/>
</dbReference>
<dbReference type="SUPFAM" id="SSF50199">
    <property type="entry name" value="Staphylococcal nuclease"/>
    <property type="match status" value="1"/>
</dbReference>
<dbReference type="Proteomes" id="UP000191905">
    <property type="component" value="Unassembled WGS sequence"/>
</dbReference>
<reference evidence="2 3" key="1">
    <citation type="journal article" date="2016" name="Int. J. Syst. Evol. Microbiol.">
        <title>Pseudaminobacter manganicus sp. nov., isolated from sludge of a manganese mine.</title>
        <authorList>
            <person name="Li J."/>
            <person name="Huang J."/>
            <person name="Liao S."/>
            <person name="Wang G."/>
        </authorList>
    </citation>
    <scope>NUCLEOTIDE SEQUENCE [LARGE SCALE GENOMIC DNA]</scope>
    <source>
        <strain evidence="2 3">JH-7</strain>
    </source>
</reference>
<evidence type="ECO:0000313" key="3">
    <source>
        <dbReference type="Proteomes" id="UP000191905"/>
    </source>
</evidence>
<feature type="compositionally biased region" description="Low complexity" evidence="1">
    <location>
        <begin position="251"/>
        <end position="266"/>
    </location>
</feature>
<dbReference type="OrthoDB" id="9810674at2"/>
<feature type="region of interest" description="Disordered" evidence="1">
    <location>
        <begin position="69"/>
        <end position="88"/>
    </location>
</feature>
<organism evidence="2 3">
    <name type="scientific">Manganibacter manganicus</name>
    <dbReference type="NCBI Taxonomy" id="1873176"/>
    <lineage>
        <taxon>Bacteria</taxon>
        <taxon>Pseudomonadati</taxon>
        <taxon>Pseudomonadota</taxon>
        <taxon>Alphaproteobacteria</taxon>
        <taxon>Hyphomicrobiales</taxon>
        <taxon>Phyllobacteriaceae</taxon>
        <taxon>Manganibacter</taxon>
    </lineage>
</organism>
<gene>
    <name evidence="2" type="ORF">BFN67_07060</name>
</gene>
<evidence type="ECO:0000256" key="1">
    <source>
        <dbReference type="SAM" id="MobiDB-lite"/>
    </source>
</evidence>
<dbReference type="AlphaFoldDB" id="A0A1V8RKE0"/>